<dbReference type="EMBL" id="RAYQ01000008">
    <property type="protein sequence ID" value="RKI91802.1"/>
    <property type="molecule type" value="Genomic_DNA"/>
</dbReference>
<dbReference type="Proteomes" id="UP000280696">
    <property type="component" value="Unassembled WGS sequence"/>
</dbReference>
<dbReference type="Pfam" id="PF04230">
    <property type="entry name" value="PS_pyruv_trans"/>
    <property type="match status" value="1"/>
</dbReference>
<keyword evidence="3" id="KW-1185">Reference proteome</keyword>
<dbReference type="PANTHER" id="PTHR36836">
    <property type="entry name" value="COLANIC ACID BIOSYNTHESIS PROTEIN WCAK"/>
    <property type="match status" value="1"/>
</dbReference>
<name>A0A3A9AK30_9FIRM</name>
<evidence type="ECO:0000313" key="3">
    <source>
        <dbReference type="Proteomes" id="UP000280696"/>
    </source>
</evidence>
<reference evidence="2 3" key="1">
    <citation type="submission" date="2018-09" db="EMBL/GenBank/DDBJ databases">
        <title>Murine metabolic-syndrome-specific gut microbial biobank.</title>
        <authorList>
            <person name="Liu C."/>
        </authorList>
    </citation>
    <scope>NUCLEOTIDE SEQUENCE [LARGE SCALE GENOMIC DNA]</scope>
    <source>
        <strain evidence="2 3">0.1xD8-82</strain>
    </source>
</reference>
<keyword evidence="2" id="KW-0808">Transferase</keyword>
<dbReference type="OrthoDB" id="1814359at2"/>
<feature type="domain" description="Polysaccharide pyruvyl transferase" evidence="1">
    <location>
        <begin position="9"/>
        <end position="321"/>
    </location>
</feature>
<protein>
    <submittedName>
        <fullName evidence="2">Polysaccharide pyruvyl transferase family protein</fullName>
    </submittedName>
</protein>
<evidence type="ECO:0000259" key="1">
    <source>
        <dbReference type="Pfam" id="PF04230"/>
    </source>
</evidence>
<gene>
    <name evidence="2" type="ORF">D7V94_09170</name>
</gene>
<dbReference type="PANTHER" id="PTHR36836:SF1">
    <property type="entry name" value="COLANIC ACID BIOSYNTHESIS PROTEIN WCAK"/>
    <property type="match status" value="1"/>
</dbReference>
<evidence type="ECO:0000313" key="2">
    <source>
        <dbReference type="EMBL" id="RKI91802.1"/>
    </source>
</evidence>
<comment type="caution">
    <text evidence="2">The sequence shown here is derived from an EMBL/GenBank/DDBJ whole genome shotgun (WGS) entry which is preliminary data.</text>
</comment>
<accession>A0A3A9AK30</accession>
<sequence length="400" mass="45924">MYMHAGSGNHGCEAIVNSVCHMIREDTVLVSYRGEEDQAYSLRGLCEIFKERSFSKNKPAHVIYYVYRRLTGDKESFIRYRYHKVFQKKAAPLAISIGGDNYCYENMLSDLRLTNAAFNRRGTKTVLLGCSIEPELLKRQEIIEDLSEYHTIIAREPLTYRALETAFLEFHKKFKEKRIPEIYCYPDPAFTLGKTDLPLPEGFTPGNTVGINVSPLIQCNESCSGITIENYQNMIEFIIEHSNMQIALIPHVVWNNNDDRVPLHKLYERYAQTGRVVEIGDGTCEELKGYISRCRFFIGARTHATIAAYSSCVPTLVVGYSVKARGIALDLFGTSEHYVTPVQSLKKPEDLTNAFKWLMEQEEEIKAQLKRVMPEYREKALLTGKEVDRLWEELSRPQET</sequence>
<dbReference type="GO" id="GO:0016740">
    <property type="term" value="F:transferase activity"/>
    <property type="evidence" value="ECO:0007669"/>
    <property type="project" value="UniProtKB-KW"/>
</dbReference>
<dbReference type="InterPro" id="IPR007345">
    <property type="entry name" value="Polysacch_pyruvyl_Trfase"/>
</dbReference>
<proteinExistence type="predicted"/>
<organism evidence="2 3">
    <name type="scientific">Parablautia intestinalis</name>
    <dbReference type="NCBI Taxonomy" id="2320100"/>
    <lineage>
        <taxon>Bacteria</taxon>
        <taxon>Bacillati</taxon>
        <taxon>Bacillota</taxon>
        <taxon>Clostridia</taxon>
        <taxon>Lachnospirales</taxon>
        <taxon>Lachnospiraceae</taxon>
        <taxon>Parablautia</taxon>
    </lineage>
</organism>
<dbReference type="AlphaFoldDB" id="A0A3A9AK30"/>